<organism evidence="1 2">
    <name type="scientific">Microvirga vignae</name>
    <dbReference type="NCBI Taxonomy" id="1225564"/>
    <lineage>
        <taxon>Bacteria</taxon>
        <taxon>Pseudomonadati</taxon>
        <taxon>Pseudomonadota</taxon>
        <taxon>Alphaproteobacteria</taxon>
        <taxon>Hyphomicrobiales</taxon>
        <taxon>Methylobacteriaceae</taxon>
        <taxon>Microvirga</taxon>
    </lineage>
</organism>
<comment type="caution">
    <text evidence="1">The sequence shown here is derived from an EMBL/GenBank/DDBJ whole genome shotgun (WGS) entry which is preliminary data.</text>
</comment>
<keyword evidence="2" id="KW-1185">Reference proteome</keyword>
<reference evidence="1 2" key="1">
    <citation type="submission" date="2015-05" db="EMBL/GenBank/DDBJ databases">
        <title>Draft genome sequence of Microvirga vignae strain BR3299, a novel nitrogen fixing bacteria isolated from Brazil semi-aired region.</title>
        <authorList>
            <person name="Zilli J.E."/>
            <person name="Passos S.R."/>
            <person name="Leite J."/>
            <person name="Baldani J.I."/>
            <person name="Xavier G.R."/>
            <person name="Rumjaneck N.G."/>
            <person name="Simoes-Araujo J.L."/>
        </authorList>
    </citation>
    <scope>NUCLEOTIDE SEQUENCE [LARGE SCALE GENOMIC DNA]</scope>
    <source>
        <strain evidence="1 2">BR3299</strain>
    </source>
</reference>
<name>A0A0H1RFN5_9HYPH</name>
<dbReference type="Proteomes" id="UP000035489">
    <property type="component" value="Unassembled WGS sequence"/>
</dbReference>
<dbReference type="STRING" id="1225564.AA309_07420"/>
<dbReference type="PATRIC" id="fig|1225564.3.peg.2012"/>
<accession>A0A0H1RFN5</accession>
<dbReference type="RefSeq" id="WP_047188377.1">
    <property type="nucleotide sequence ID" value="NZ_LCYG01000018.1"/>
</dbReference>
<proteinExistence type="predicted"/>
<evidence type="ECO:0000313" key="1">
    <source>
        <dbReference type="EMBL" id="KLK93676.1"/>
    </source>
</evidence>
<protein>
    <submittedName>
        <fullName evidence="1">Uncharacterized protein</fullName>
    </submittedName>
</protein>
<gene>
    <name evidence="1" type="ORF">AA309_07420</name>
</gene>
<evidence type="ECO:0000313" key="2">
    <source>
        <dbReference type="Proteomes" id="UP000035489"/>
    </source>
</evidence>
<sequence length="127" mass="13565">MNITLRPIGRGGRYAALLNGRVLAQGHTPIFSAARQLKREGVSDDVILTVAHEGSPITSMVITVGKAAALTVVERDDRGLTFENYRPHPSQDAPASVAVASQTAMASRLDAIPFQTENAFSDDHVLV</sequence>
<dbReference type="EMBL" id="LCYG01000018">
    <property type="protein sequence ID" value="KLK93676.1"/>
    <property type="molecule type" value="Genomic_DNA"/>
</dbReference>
<dbReference type="OrthoDB" id="5517770at2"/>
<dbReference type="AlphaFoldDB" id="A0A0H1RFN5"/>